<evidence type="ECO:0000313" key="2">
    <source>
        <dbReference type="EMBL" id="MDT0442319.1"/>
    </source>
</evidence>
<feature type="region of interest" description="Disordered" evidence="1">
    <location>
        <begin position="1"/>
        <end position="25"/>
    </location>
</feature>
<reference evidence="3" key="1">
    <citation type="submission" date="2023-07" db="EMBL/GenBank/DDBJ databases">
        <title>30 novel species of actinomycetes from the DSMZ collection.</title>
        <authorList>
            <person name="Nouioui I."/>
        </authorList>
    </citation>
    <scope>NUCLEOTIDE SEQUENCE [LARGE SCALE GENOMIC DNA]</scope>
    <source>
        <strain evidence="3">DSM 41886</strain>
    </source>
</reference>
<gene>
    <name evidence="2" type="ORF">RM779_06875</name>
</gene>
<evidence type="ECO:0008006" key="4">
    <source>
        <dbReference type="Google" id="ProtNLM"/>
    </source>
</evidence>
<dbReference type="Proteomes" id="UP001183615">
    <property type="component" value="Unassembled WGS sequence"/>
</dbReference>
<accession>A0ABU2S3C6</accession>
<feature type="region of interest" description="Disordered" evidence="1">
    <location>
        <begin position="37"/>
        <end position="57"/>
    </location>
</feature>
<protein>
    <recommendedName>
        <fullName evidence="4">Scaffolding protein</fullName>
    </recommendedName>
</protein>
<feature type="region of interest" description="Disordered" evidence="1">
    <location>
        <begin position="84"/>
        <end position="149"/>
    </location>
</feature>
<organism evidence="2 3">
    <name type="scientific">Streptomyces johnsoniae</name>
    <dbReference type="NCBI Taxonomy" id="3075532"/>
    <lineage>
        <taxon>Bacteria</taxon>
        <taxon>Bacillati</taxon>
        <taxon>Actinomycetota</taxon>
        <taxon>Actinomycetes</taxon>
        <taxon>Kitasatosporales</taxon>
        <taxon>Streptomycetaceae</taxon>
        <taxon>Streptomyces</taxon>
    </lineage>
</organism>
<dbReference type="RefSeq" id="WP_311616755.1">
    <property type="nucleotide sequence ID" value="NZ_JAVREV010000003.1"/>
</dbReference>
<name>A0ABU2S3C6_9ACTN</name>
<proteinExistence type="predicted"/>
<evidence type="ECO:0000256" key="1">
    <source>
        <dbReference type="SAM" id="MobiDB-lite"/>
    </source>
</evidence>
<feature type="compositionally biased region" description="Low complexity" evidence="1">
    <location>
        <begin position="13"/>
        <end position="22"/>
    </location>
</feature>
<keyword evidence="3" id="KW-1185">Reference proteome</keyword>
<evidence type="ECO:0000313" key="3">
    <source>
        <dbReference type="Proteomes" id="UP001183615"/>
    </source>
</evidence>
<sequence length="173" mass="18665">MSDGYGYSDYAEGQEQGQGSQEPKWFRDRMDKLSGEVSELKAENDRLKAEQRKSMVADSLRAKGFSPAGAQLYTGEPDKLDDWLSTHGAALAKLPTAPEGGQEQQAQEQPAGPPQTTVQPQDQQAMQQFSEAGAGAAPPAGSDAEMAAKIASLKTPEEYAEFMRTQGNAHDWS</sequence>
<comment type="caution">
    <text evidence="2">The sequence shown here is derived from an EMBL/GenBank/DDBJ whole genome shotgun (WGS) entry which is preliminary data.</text>
</comment>
<dbReference type="EMBL" id="JAVREV010000003">
    <property type="protein sequence ID" value="MDT0442319.1"/>
    <property type="molecule type" value="Genomic_DNA"/>
</dbReference>
<feature type="compositionally biased region" description="Low complexity" evidence="1">
    <location>
        <begin position="96"/>
        <end position="141"/>
    </location>
</feature>
<feature type="compositionally biased region" description="Basic and acidic residues" evidence="1">
    <location>
        <begin position="37"/>
        <end position="55"/>
    </location>
</feature>